<dbReference type="PANTHER" id="PTHR43352">
    <property type="entry name" value="ACETYL-COA SYNTHETASE"/>
    <property type="match status" value="1"/>
</dbReference>
<protein>
    <submittedName>
        <fullName evidence="4">Benzoate-CoA ligase family protein</fullName>
    </submittedName>
    <submittedName>
        <fullName evidence="5">Putative aryl-CoA ligase EncN</fullName>
    </submittedName>
</protein>
<evidence type="ECO:0000313" key="7">
    <source>
        <dbReference type="Proteomes" id="UP000032702"/>
    </source>
</evidence>
<dbReference type="InterPro" id="IPR000873">
    <property type="entry name" value="AMP-dep_synth/lig_dom"/>
</dbReference>
<dbReference type="Proteomes" id="UP000001351">
    <property type="component" value="Chromosome"/>
</dbReference>
<sequence>MDSAGCFSLLVERHVARGNADREALVEHGTLGRRQLTYGQLYHATCAMARWLELTTRPGCTLALVGSATLEFAVAWLSAMRAGRPVLLAPSRQAEAYYPALWEKVAPERVLSDRTSSVGEPLPDVSHWLAEPAPAPAQEGSAEALLGDDRPALMLMTSGSTGGAKICVHSHRAFAWFEQHVTRALWGIRPDDRVLAASSPHFSFGLQGLHVPLSVGATAVMVPEWTRHLDILEVAHAERVTALLAVPTLYHILWRRAAETPVRPKSLRLSFAAGEHLPGLVRERWEAFSGSRMLNSIGTTETFLPYLSEDAHTSGDMLKRVGAFQYQARPHAMEGESAQEVVALSVESPAMMLGYLSQGALAPRSGGLSTGDLFAPEGEGFRFVSREGDRIKLSGCWVSPHELEDFLLTQPGVSSTAAIALKTEEGLTRLRAFIVLKPDVQASGTEAWEAQVRQRMELTLRPRALRPDRIVFVESLPSTASGKIKRSELLKAVMGGS</sequence>
<keyword evidence="1 5" id="KW-0436">Ligase</keyword>
<dbReference type="InterPro" id="IPR020845">
    <property type="entry name" value="AMP-binding_CS"/>
</dbReference>
<reference evidence="5 7" key="1">
    <citation type="submission" date="2006-04" db="EMBL/GenBank/DDBJ databases">
        <authorList>
            <person name="Nierman W.C."/>
        </authorList>
    </citation>
    <scope>NUCLEOTIDE SEQUENCE [LARGE SCALE GENOMIC DNA]</scope>
    <source>
        <strain evidence="5 7">DW4/3-1</strain>
    </source>
</reference>
<dbReference type="EMBL" id="CP002271">
    <property type="protein sequence ID" value="ADO71016.1"/>
    <property type="molecule type" value="Genomic_DNA"/>
</dbReference>
<dbReference type="Gene3D" id="3.40.50.12780">
    <property type="entry name" value="N-terminal domain of ligase-like"/>
    <property type="match status" value="1"/>
</dbReference>
<dbReference type="PANTHER" id="PTHR43352:SF1">
    <property type="entry name" value="ANTHRANILATE--COA LIGASE"/>
    <property type="match status" value="1"/>
</dbReference>
<accession>Q08UT5</accession>
<dbReference type="OrthoDB" id="9799237at2"/>
<dbReference type="InterPro" id="IPR045851">
    <property type="entry name" value="AMP-bd_C_sf"/>
</dbReference>
<dbReference type="GO" id="GO:0016878">
    <property type="term" value="F:acid-thiol ligase activity"/>
    <property type="evidence" value="ECO:0007669"/>
    <property type="project" value="TreeGrafter"/>
</dbReference>
<reference evidence="4 6" key="2">
    <citation type="journal article" date="2011" name="Mol. Biol. Evol.">
        <title>Comparative genomic analysis of fruiting body formation in Myxococcales.</title>
        <authorList>
            <person name="Huntley S."/>
            <person name="Hamann N."/>
            <person name="Wegener-Feldbrugge S."/>
            <person name="Treuner-Lange A."/>
            <person name="Kube M."/>
            <person name="Reinhardt R."/>
            <person name="Klages S."/>
            <person name="Muller R."/>
            <person name="Ronning C.M."/>
            <person name="Nierman W.C."/>
            <person name="Sogaard-Andersen L."/>
        </authorList>
    </citation>
    <scope>NUCLEOTIDE SEQUENCE [LARGE SCALE GENOMIC DNA]</scope>
    <source>
        <strain evidence="4 6">DW4/3-1</strain>
    </source>
</reference>
<dbReference type="Pfam" id="PF00501">
    <property type="entry name" value="AMP-binding"/>
    <property type="match status" value="1"/>
</dbReference>
<dbReference type="HOGENOM" id="CLU_000022_59_10_7"/>
<gene>
    <name evidence="4" type="ordered locus">STAUR_3224</name>
    <name evidence="5" type="ORF">STIAU_4571</name>
</gene>
<dbReference type="Gene3D" id="3.30.300.30">
    <property type="match status" value="1"/>
</dbReference>
<dbReference type="InterPro" id="IPR025110">
    <property type="entry name" value="AMP-bd_C"/>
</dbReference>
<dbReference type="PATRIC" id="fig|378806.16.peg.3154"/>
<feature type="domain" description="AMP-binding enzyme C-terminal" evidence="3">
    <location>
        <begin position="402"/>
        <end position="483"/>
    </location>
</feature>
<dbReference type="STRING" id="378806.STAUR_3224"/>
<organism evidence="5 7">
    <name type="scientific">Stigmatella aurantiaca (strain DW4/3-1)</name>
    <dbReference type="NCBI Taxonomy" id="378806"/>
    <lineage>
        <taxon>Bacteria</taxon>
        <taxon>Pseudomonadati</taxon>
        <taxon>Myxococcota</taxon>
        <taxon>Myxococcia</taxon>
        <taxon>Myxococcales</taxon>
        <taxon>Cystobacterineae</taxon>
        <taxon>Archangiaceae</taxon>
        <taxon>Stigmatella</taxon>
    </lineage>
</organism>
<dbReference type="InterPro" id="IPR042099">
    <property type="entry name" value="ANL_N_sf"/>
</dbReference>
<evidence type="ECO:0000259" key="3">
    <source>
        <dbReference type="Pfam" id="PF13193"/>
    </source>
</evidence>
<dbReference type="Pfam" id="PF13193">
    <property type="entry name" value="AMP-binding_C"/>
    <property type="match status" value="1"/>
</dbReference>
<dbReference type="eggNOG" id="COG0318">
    <property type="taxonomic scope" value="Bacteria"/>
</dbReference>
<dbReference type="EMBL" id="AAMD01000125">
    <property type="protein sequence ID" value="EAU64246.1"/>
    <property type="molecule type" value="Genomic_DNA"/>
</dbReference>
<dbReference type="AlphaFoldDB" id="Q08UT5"/>
<evidence type="ECO:0000259" key="2">
    <source>
        <dbReference type="Pfam" id="PF00501"/>
    </source>
</evidence>
<evidence type="ECO:0000313" key="4">
    <source>
        <dbReference type="EMBL" id="ADO71016.1"/>
    </source>
</evidence>
<dbReference type="PROSITE" id="PS00455">
    <property type="entry name" value="AMP_BINDING"/>
    <property type="match status" value="1"/>
</dbReference>
<feature type="domain" description="AMP-dependent synthetase/ligase" evidence="2">
    <location>
        <begin position="14"/>
        <end position="355"/>
    </location>
</feature>
<proteinExistence type="predicted"/>
<dbReference type="KEGG" id="sur:STAUR_3224"/>
<dbReference type="Proteomes" id="UP000032702">
    <property type="component" value="Unassembled WGS sequence"/>
</dbReference>
<name>Q08UT5_STIAD</name>
<dbReference type="SUPFAM" id="SSF56801">
    <property type="entry name" value="Acetyl-CoA synthetase-like"/>
    <property type="match status" value="1"/>
</dbReference>
<evidence type="ECO:0000313" key="5">
    <source>
        <dbReference type="EMBL" id="EAU64246.1"/>
    </source>
</evidence>
<evidence type="ECO:0000313" key="6">
    <source>
        <dbReference type="Proteomes" id="UP000001351"/>
    </source>
</evidence>
<evidence type="ECO:0000256" key="1">
    <source>
        <dbReference type="ARBA" id="ARBA00022598"/>
    </source>
</evidence>
<keyword evidence="6" id="KW-1185">Reference proteome</keyword>
<dbReference type="GO" id="GO:0044550">
    <property type="term" value="P:secondary metabolite biosynthetic process"/>
    <property type="evidence" value="ECO:0007669"/>
    <property type="project" value="TreeGrafter"/>
</dbReference>